<dbReference type="InParanoid" id="A0A0D2WWZ4"/>
<dbReference type="OrthoDB" id="25308at2759"/>
<feature type="binding site" evidence="10">
    <location>
        <position position="290"/>
    </location>
    <ligand>
        <name>Mg(2+)</name>
        <dbReference type="ChEBI" id="CHEBI:18420"/>
        <label>1</label>
    </ligand>
</feature>
<dbReference type="PANTHER" id="PTHR14217">
    <property type="entry name" value="INOSITOL-TETRAKISPHOSPHATE 1-KINASE"/>
    <property type="match status" value="1"/>
</dbReference>
<evidence type="ECO:0000256" key="9">
    <source>
        <dbReference type="PIRSR" id="PIRSR038186-1"/>
    </source>
</evidence>
<keyword evidence="14" id="KW-1185">Reference proteome</keyword>
<feature type="domain" description="Inositol-tetrakisphosphate 1-kinase N-terminal" evidence="12">
    <location>
        <begin position="4"/>
        <end position="89"/>
    </location>
</feature>
<reference evidence="14" key="1">
    <citation type="submission" date="2011-02" db="EMBL/GenBank/DDBJ databases">
        <title>The Genome Sequence of Capsaspora owczarzaki ATCC 30864.</title>
        <authorList>
            <person name="Russ C."/>
            <person name="Cuomo C."/>
            <person name="Burger G."/>
            <person name="Gray M.W."/>
            <person name="Holland P.W.H."/>
            <person name="King N."/>
            <person name="Lang F.B.F."/>
            <person name="Roger A.J."/>
            <person name="Ruiz-Trillo I."/>
            <person name="Young S.K."/>
            <person name="Zeng Q."/>
            <person name="Gargeya S."/>
            <person name="Alvarado L."/>
            <person name="Berlin A."/>
            <person name="Chapman S.B."/>
            <person name="Chen Z."/>
            <person name="Freedman E."/>
            <person name="Gellesch M."/>
            <person name="Goldberg J."/>
            <person name="Griggs A."/>
            <person name="Gujja S."/>
            <person name="Heilman E."/>
            <person name="Heiman D."/>
            <person name="Howarth C."/>
            <person name="Mehta T."/>
            <person name="Neiman D."/>
            <person name="Pearson M."/>
            <person name="Roberts A."/>
            <person name="Saif S."/>
            <person name="Shea T."/>
            <person name="Shenoy N."/>
            <person name="Sisk P."/>
            <person name="Stolte C."/>
            <person name="Sykes S."/>
            <person name="White J."/>
            <person name="Yandava C."/>
            <person name="Haas B."/>
            <person name="Nusbaum C."/>
            <person name="Birren B."/>
        </authorList>
    </citation>
    <scope>NUCLEOTIDE SEQUENCE</scope>
    <source>
        <strain evidence="14">ATCC 30864</strain>
    </source>
</reference>
<feature type="binding site" evidence="9">
    <location>
        <position position="202"/>
    </location>
    <ligand>
        <name>1D-myo-inositol 1,3,4-trisphosphate</name>
        <dbReference type="ChEBI" id="CHEBI:58414"/>
    </ligand>
</feature>
<dbReference type="EMBL" id="KE346373">
    <property type="protein sequence ID" value="KJE97193.1"/>
    <property type="molecule type" value="Genomic_DNA"/>
</dbReference>
<feature type="binding site" evidence="10">
    <location>
        <position position="304"/>
    </location>
    <ligand>
        <name>Mg(2+)</name>
        <dbReference type="ChEBI" id="CHEBI:18420"/>
        <label>2</label>
    </ligand>
</feature>
<dbReference type="GO" id="GO:0052725">
    <property type="term" value="F:inositol-1,3,4-trisphosphate 6-kinase activity"/>
    <property type="evidence" value="ECO:0007669"/>
    <property type="project" value="InterPro"/>
</dbReference>
<dbReference type="RefSeq" id="XP_004343514.1">
    <property type="nucleotide sequence ID" value="XM_004343464.2"/>
</dbReference>
<organism evidence="13 14">
    <name type="scientific">Capsaspora owczarzaki (strain ATCC 30864)</name>
    <dbReference type="NCBI Taxonomy" id="595528"/>
    <lineage>
        <taxon>Eukaryota</taxon>
        <taxon>Filasterea</taxon>
        <taxon>Capsaspora</taxon>
    </lineage>
</organism>
<feature type="binding site" evidence="9">
    <location>
        <position position="164"/>
    </location>
    <ligand>
        <name>1D-myo-inositol 1,3,4-trisphosphate</name>
        <dbReference type="ChEBI" id="CHEBI:58414"/>
    </ligand>
</feature>
<feature type="binding site" evidence="9">
    <location>
        <position position="155"/>
    </location>
    <ligand>
        <name>ATP</name>
        <dbReference type="ChEBI" id="CHEBI:30616"/>
    </ligand>
</feature>
<dbReference type="EC" id="2.7.1.134" evidence="8"/>
<evidence type="ECO:0000256" key="4">
    <source>
        <dbReference type="ARBA" id="ARBA00022741"/>
    </source>
</evidence>
<evidence type="ECO:0000256" key="7">
    <source>
        <dbReference type="ARBA" id="ARBA00022842"/>
    </source>
</evidence>
<evidence type="ECO:0000259" key="11">
    <source>
        <dbReference type="Pfam" id="PF05770"/>
    </source>
</evidence>
<proteinExistence type="inferred from homology"/>
<dbReference type="eggNOG" id="ENOG502QQS1">
    <property type="taxonomic scope" value="Eukaryota"/>
</dbReference>
<dbReference type="AlphaFoldDB" id="A0A0D2WWZ4"/>
<dbReference type="Pfam" id="PF17927">
    <property type="entry name" value="Ins134_P3_kin_N"/>
    <property type="match status" value="1"/>
</dbReference>
<protein>
    <recommendedName>
        <fullName evidence="8">Inositol-tetrakisphosphate 1-kinase</fullName>
        <ecNumber evidence="8">2.7.1.134</ecNumber>
    </recommendedName>
</protein>
<dbReference type="GO" id="GO:0047325">
    <property type="term" value="F:inositol-3,4,5,6-tetrakisphosphate 1-kinase activity"/>
    <property type="evidence" value="ECO:0007669"/>
    <property type="project" value="UniProtKB-EC"/>
</dbReference>
<dbReference type="SUPFAM" id="SSF56059">
    <property type="entry name" value="Glutathione synthetase ATP-binding domain-like"/>
    <property type="match status" value="1"/>
</dbReference>
<dbReference type="Gene3D" id="3.30.470.20">
    <property type="entry name" value="ATP-grasp fold, B domain"/>
    <property type="match status" value="1"/>
</dbReference>
<dbReference type="GO" id="GO:0032957">
    <property type="term" value="P:inositol trisphosphate metabolic process"/>
    <property type="evidence" value="ECO:0007669"/>
    <property type="project" value="InterPro"/>
</dbReference>
<evidence type="ECO:0000313" key="13">
    <source>
        <dbReference type="EMBL" id="KJE97193.1"/>
    </source>
</evidence>
<keyword evidence="7 8" id="KW-0460">Magnesium</keyword>
<dbReference type="STRING" id="595528.A0A0D2WWZ4"/>
<feature type="binding site" evidence="10">
    <location>
        <position position="304"/>
    </location>
    <ligand>
        <name>Mg(2+)</name>
        <dbReference type="ChEBI" id="CHEBI:18420"/>
        <label>1</label>
    </ligand>
</feature>
<evidence type="ECO:0000256" key="3">
    <source>
        <dbReference type="ARBA" id="ARBA00022723"/>
    </source>
</evidence>
<evidence type="ECO:0000256" key="5">
    <source>
        <dbReference type="ARBA" id="ARBA00022777"/>
    </source>
</evidence>
<feature type="binding site" evidence="9">
    <location>
        <position position="12"/>
    </location>
    <ligand>
        <name>1D-myo-inositol 1,3,4-trisphosphate</name>
        <dbReference type="ChEBI" id="CHEBI:58414"/>
    </ligand>
</feature>
<dbReference type="PhylomeDB" id="A0A0D2WWZ4"/>
<evidence type="ECO:0000256" key="8">
    <source>
        <dbReference type="PIRNR" id="PIRNR038186"/>
    </source>
</evidence>
<comment type="similarity">
    <text evidence="1 8">Belongs to the ITPK1 family.</text>
</comment>
<dbReference type="GO" id="GO:0052726">
    <property type="term" value="F:inositol-1,3,4-trisphosphate 5-kinase activity"/>
    <property type="evidence" value="ECO:0007669"/>
    <property type="project" value="InterPro"/>
</dbReference>
<evidence type="ECO:0000256" key="2">
    <source>
        <dbReference type="ARBA" id="ARBA00022679"/>
    </source>
</evidence>
<dbReference type="PIRSF" id="PIRSF038186">
    <property type="entry name" value="ITPK"/>
    <property type="match status" value="1"/>
</dbReference>
<feature type="binding site" evidence="9">
    <location>
        <begin position="191"/>
        <end position="202"/>
    </location>
    <ligand>
        <name>ATP</name>
        <dbReference type="ChEBI" id="CHEBI:30616"/>
    </ligand>
</feature>
<feature type="binding site" evidence="10">
    <location>
        <position position="306"/>
    </location>
    <ligand>
        <name>Mg(2+)</name>
        <dbReference type="ChEBI" id="CHEBI:18420"/>
        <label>2</label>
    </ligand>
</feature>
<comment type="subunit">
    <text evidence="8">Monomer.</text>
</comment>
<keyword evidence="6 8" id="KW-0067">ATP-binding</keyword>
<keyword evidence="3 8" id="KW-0479">Metal-binding</keyword>
<comment type="catalytic activity">
    <reaction evidence="8">
        <text>1D-myo-inositol 3,4,5,6-tetrakisphosphate + ATP = 1D-myo-inositol 1,3,4,5,6-pentakisphosphate + ADP + H(+)</text>
        <dbReference type="Rhea" id="RHEA:12452"/>
        <dbReference type="ChEBI" id="CHEBI:15378"/>
        <dbReference type="ChEBI" id="CHEBI:30616"/>
        <dbReference type="ChEBI" id="CHEBI:57539"/>
        <dbReference type="ChEBI" id="CHEBI:57733"/>
        <dbReference type="ChEBI" id="CHEBI:456216"/>
        <dbReference type="EC" id="2.7.1.134"/>
    </reaction>
</comment>
<feature type="domain" description="Inositol 1,3,4-trisphosphate 5/6-kinase ATP-grasp" evidence="11">
    <location>
        <begin position="137"/>
        <end position="317"/>
    </location>
</feature>
<comment type="function">
    <text evidence="8">Kinase that can phosphorylate various inositol polyphosphate such as Ins(3,4,5,6)P4 or Ins(1,3,4)P3.</text>
</comment>
<feature type="binding site" evidence="9">
    <location>
        <position position="217"/>
    </location>
    <ligand>
        <name>ATP</name>
        <dbReference type="ChEBI" id="CHEBI:30616"/>
    </ligand>
</feature>
<evidence type="ECO:0000256" key="6">
    <source>
        <dbReference type="ARBA" id="ARBA00022840"/>
    </source>
</evidence>
<gene>
    <name evidence="13" type="ORF">CAOG_007640</name>
</gene>
<feature type="binding site" evidence="9">
    <location>
        <position position="306"/>
    </location>
    <ligand>
        <name>1D-myo-inositol 1,3,4-trisphosphate</name>
        <dbReference type="ChEBI" id="CHEBI:58414"/>
    </ligand>
</feature>
<keyword evidence="5 8" id="KW-0418">Kinase</keyword>
<sequence length="331" mass="35870">MIKIGWWLSEAKQRKFDWPAVLDAFAAHKISQVKLDAKTTTVEEFQSLDCILHRAYGPDPSAVEMREWLQQMLAAPGCPAIPVIDPIEAADSLLHRERYFARLSEAIENHHPGTCQWTIPNSATIKTAGTPKADNVDALRVQLASSHVKLPVVCKFVGLTTDAHQMAIASTVAGLAEFVAEAPVGSTIVAQQFVNHGGVLHKIFVIGSAVHDVQRKSIRDLSDKDTETGLVRFDSSTISKATSTSPLHQAAAAAATTTATTTARSISVNTLQRLAQEVGDCLQLSLFGIDVVIDSDTGENVVIDVNYFPGYVGMPNVPEHVVRLVEARCRK</sequence>
<evidence type="ECO:0000259" key="12">
    <source>
        <dbReference type="Pfam" id="PF17927"/>
    </source>
</evidence>
<feature type="binding site" evidence="9">
    <location>
        <position position="96"/>
    </location>
    <ligand>
        <name>ATP</name>
        <dbReference type="ChEBI" id="CHEBI:30616"/>
    </ligand>
</feature>
<feature type="binding site" evidence="9">
    <location>
        <position position="310"/>
    </location>
    <ligand>
        <name>1D-myo-inositol 1,3,4-trisphosphate</name>
        <dbReference type="ChEBI" id="CHEBI:58414"/>
    </ligand>
</feature>
<dbReference type="GO" id="GO:0005524">
    <property type="term" value="F:ATP binding"/>
    <property type="evidence" value="ECO:0007669"/>
    <property type="project" value="UniProtKB-KW"/>
</dbReference>
<accession>A0A0D2WWZ4</accession>
<dbReference type="GO" id="GO:0000287">
    <property type="term" value="F:magnesium ion binding"/>
    <property type="evidence" value="ECO:0007669"/>
    <property type="project" value="InterPro"/>
</dbReference>
<comment type="cofactor">
    <cofactor evidence="8 10">
        <name>Mg(2+)</name>
        <dbReference type="ChEBI" id="CHEBI:18420"/>
    </cofactor>
    <text evidence="8 10">Binds 2 magnesium ions per subunit.</text>
</comment>
<evidence type="ECO:0000313" key="14">
    <source>
        <dbReference type="Proteomes" id="UP000008743"/>
    </source>
</evidence>
<dbReference type="GO" id="GO:0005737">
    <property type="term" value="C:cytoplasm"/>
    <property type="evidence" value="ECO:0007669"/>
    <property type="project" value="TreeGrafter"/>
</dbReference>
<dbReference type="InterPro" id="IPR008656">
    <property type="entry name" value="Inositol_tetrakis-P_1-kinase"/>
</dbReference>
<keyword evidence="2 8" id="KW-0808">Transferase</keyword>
<name>A0A0D2WWZ4_CAPO3</name>
<keyword evidence="4 8" id="KW-0547">Nucleotide-binding</keyword>
<evidence type="ECO:0000256" key="10">
    <source>
        <dbReference type="PIRSR" id="PIRSR038186-2"/>
    </source>
</evidence>
<dbReference type="PANTHER" id="PTHR14217:SF1">
    <property type="entry name" value="INOSITOL-TETRAKISPHOSPHATE 1-KINASE"/>
    <property type="match status" value="1"/>
</dbReference>
<evidence type="ECO:0000256" key="1">
    <source>
        <dbReference type="ARBA" id="ARBA00009601"/>
    </source>
</evidence>
<dbReference type="Proteomes" id="UP000008743">
    <property type="component" value="Unassembled WGS sequence"/>
</dbReference>
<dbReference type="InterPro" id="IPR041429">
    <property type="entry name" value="ITPK1_N"/>
</dbReference>
<dbReference type="Pfam" id="PF05770">
    <property type="entry name" value="Ins134_P3_kin"/>
    <property type="match status" value="1"/>
</dbReference>
<dbReference type="InterPro" id="IPR040464">
    <property type="entry name" value="InsP(3)kin_ATP-grasp"/>
</dbReference>